<dbReference type="EMBL" id="JALLPJ020001264">
    <property type="protein sequence ID" value="KAL3772593.1"/>
    <property type="molecule type" value="Genomic_DNA"/>
</dbReference>
<evidence type="ECO:0000259" key="11">
    <source>
        <dbReference type="PROSITE" id="PS51975"/>
    </source>
</evidence>
<evidence type="ECO:0000256" key="2">
    <source>
        <dbReference type="ARBA" id="ARBA00001946"/>
    </source>
</evidence>
<comment type="function">
    <text evidence="9">Endonuclease that specifically degrades the RNA of RNA-DNA hybrids.</text>
</comment>
<comment type="similarity">
    <text evidence="3">Belongs to the RNase HII family. Eukaryotic subfamily.</text>
</comment>
<evidence type="ECO:0000256" key="7">
    <source>
        <dbReference type="ARBA" id="ARBA00022801"/>
    </source>
</evidence>
<evidence type="ECO:0000256" key="3">
    <source>
        <dbReference type="ARBA" id="ARBA00007058"/>
    </source>
</evidence>
<name>A0ABD3N918_9STRA</name>
<evidence type="ECO:0000256" key="5">
    <source>
        <dbReference type="ARBA" id="ARBA00022723"/>
    </source>
</evidence>
<dbReference type="InterPro" id="IPR001352">
    <property type="entry name" value="RNase_HII/HIII"/>
</dbReference>
<dbReference type="PANTHER" id="PTHR10954">
    <property type="entry name" value="RIBONUCLEASE H2 SUBUNIT A"/>
    <property type="match status" value="1"/>
</dbReference>
<dbReference type="InterPro" id="IPR023160">
    <property type="entry name" value="RNase_HII_hlx-loop-hlx_cap_dom"/>
</dbReference>
<dbReference type="CDD" id="cd07181">
    <property type="entry name" value="RNase_HII_eukaryota_like"/>
    <property type="match status" value="1"/>
</dbReference>
<evidence type="ECO:0000256" key="4">
    <source>
        <dbReference type="ARBA" id="ARBA00022722"/>
    </source>
</evidence>
<dbReference type="Gene3D" id="1.10.10.460">
    <property type="entry name" value="Ribonuclease hii. Domain 2"/>
    <property type="match status" value="1"/>
</dbReference>
<keyword evidence="7 8" id="KW-0378">Hydrolase</keyword>
<feature type="region of interest" description="Disordered" evidence="10">
    <location>
        <begin position="1"/>
        <end position="29"/>
    </location>
</feature>
<dbReference type="InterPro" id="IPR036397">
    <property type="entry name" value="RNaseH_sf"/>
</dbReference>
<evidence type="ECO:0000256" key="10">
    <source>
        <dbReference type="SAM" id="MobiDB-lite"/>
    </source>
</evidence>
<gene>
    <name evidence="12" type="ORF">ACHAWO_003648</name>
</gene>
<dbReference type="InterPro" id="IPR012337">
    <property type="entry name" value="RNaseH-like_sf"/>
</dbReference>
<evidence type="ECO:0000256" key="8">
    <source>
        <dbReference type="PROSITE-ProRule" id="PRU01319"/>
    </source>
</evidence>
<keyword evidence="4 8" id="KW-0540">Nuclease</keyword>
<sequence length="364" mass="40057">MASANESQPRFNPSDLLPTPKKLPPALPDRETTNLAIDALLNDSVRPSPSDVFGSGPLLLSNIPQNVLDNKDRGVILGIDEAGRGPVLGPMTYAAAYWLPESTVPKDFNDSKQLTPEKRAALFKQIRASDSIGFVLRVLHASEISRNMLRKVPYNLNAMSHDAAMEMIWAVLGAGVKIDTCYIDTVGHPDAYKAKLDRVFQAHNIQFVVEKKADAKYATCSAASVVAKESRDAMIVNWKWSETNDYEPKETSFGSGYPSDQACANWMKANCNIDPPFGYPDFVRFSWGPAKNALKGEGGTHNPIIRWEADEEEEDESGGKQSSLDVFVVAKNGDKRKRGSSTMDKKKRFGVFNELGLSKVVNIC</sequence>
<dbReference type="PROSITE" id="PS51975">
    <property type="entry name" value="RNASE_H_2"/>
    <property type="match status" value="1"/>
</dbReference>
<dbReference type="GO" id="GO:0003723">
    <property type="term" value="F:RNA binding"/>
    <property type="evidence" value="ECO:0007669"/>
    <property type="project" value="UniProtKB-UniRule"/>
</dbReference>
<accession>A0ABD3N918</accession>
<dbReference type="GO" id="GO:0006401">
    <property type="term" value="P:RNA catabolic process"/>
    <property type="evidence" value="ECO:0007669"/>
    <property type="project" value="UniProtKB-UniRule"/>
</dbReference>
<comment type="catalytic activity">
    <reaction evidence="1 8 9">
        <text>Endonucleolytic cleavage to 5'-phosphomonoester.</text>
        <dbReference type="EC" id="3.1.26.4"/>
    </reaction>
</comment>
<feature type="binding site" evidence="8">
    <location>
        <position position="80"/>
    </location>
    <ligand>
        <name>a divalent metal cation</name>
        <dbReference type="ChEBI" id="CHEBI:60240"/>
    </ligand>
</feature>
<keyword evidence="5 8" id="KW-0479">Metal-binding</keyword>
<proteinExistence type="inferred from homology"/>
<dbReference type="Gene3D" id="3.30.420.10">
    <property type="entry name" value="Ribonuclease H-like superfamily/Ribonuclease H"/>
    <property type="match status" value="1"/>
</dbReference>
<dbReference type="InterPro" id="IPR004649">
    <property type="entry name" value="RNase_H2_suA"/>
</dbReference>
<dbReference type="InterPro" id="IPR024567">
    <property type="entry name" value="RNase_HII/HIII_dom"/>
</dbReference>
<dbReference type="NCBIfam" id="TIGR00729">
    <property type="entry name" value="ribonuclease HII"/>
    <property type="match status" value="1"/>
</dbReference>
<dbReference type="FunFam" id="1.10.10.460:FF:000001">
    <property type="entry name" value="Ribonuclease"/>
    <property type="match status" value="1"/>
</dbReference>
<reference evidence="12 13" key="1">
    <citation type="submission" date="2024-10" db="EMBL/GenBank/DDBJ databases">
        <title>Updated reference genomes for cyclostephanoid diatoms.</title>
        <authorList>
            <person name="Roberts W.R."/>
            <person name="Alverson A.J."/>
        </authorList>
    </citation>
    <scope>NUCLEOTIDE SEQUENCE [LARGE SCALE GENOMIC DNA]</scope>
    <source>
        <strain evidence="12 13">AJA010-31</strain>
    </source>
</reference>
<dbReference type="GO" id="GO:0046872">
    <property type="term" value="F:metal ion binding"/>
    <property type="evidence" value="ECO:0007669"/>
    <property type="project" value="UniProtKB-KW"/>
</dbReference>
<dbReference type="AlphaFoldDB" id="A0ABD3N918"/>
<keyword evidence="13" id="KW-1185">Reference proteome</keyword>
<feature type="binding site" evidence="8">
    <location>
        <position position="81"/>
    </location>
    <ligand>
        <name>a divalent metal cation</name>
        <dbReference type="ChEBI" id="CHEBI:60240"/>
    </ligand>
</feature>
<feature type="domain" description="RNase H type-2" evidence="11">
    <location>
        <begin position="74"/>
        <end position="299"/>
    </location>
</feature>
<feature type="binding site" evidence="8">
    <location>
        <position position="184"/>
    </location>
    <ligand>
        <name>a divalent metal cation</name>
        <dbReference type="ChEBI" id="CHEBI:60240"/>
    </ligand>
</feature>
<evidence type="ECO:0000313" key="12">
    <source>
        <dbReference type="EMBL" id="KAL3772593.1"/>
    </source>
</evidence>
<keyword evidence="6 8" id="KW-0255">Endonuclease</keyword>
<comment type="caution">
    <text evidence="12">The sequence shown here is derived from an EMBL/GenBank/DDBJ whole genome shotgun (WGS) entry which is preliminary data.</text>
</comment>
<dbReference type="GO" id="GO:0004523">
    <property type="term" value="F:RNA-DNA hybrid ribonuclease activity"/>
    <property type="evidence" value="ECO:0007669"/>
    <property type="project" value="UniProtKB-UniRule"/>
</dbReference>
<protein>
    <recommendedName>
        <fullName evidence="9">Ribonuclease</fullName>
        <ecNumber evidence="9">3.1.26.4</ecNumber>
    </recommendedName>
</protein>
<evidence type="ECO:0000256" key="1">
    <source>
        <dbReference type="ARBA" id="ARBA00000077"/>
    </source>
</evidence>
<dbReference type="EC" id="3.1.26.4" evidence="9"/>
<feature type="compositionally biased region" description="Polar residues" evidence="10">
    <location>
        <begin position="1"/>
        <end position="11"/>
    </location>
</feature>
<evidence type="ECO:0000313" key="13">
    <source>
        <dbReference type="Proteomes" id="UP001530400"/>
    </source>
</evidence>
<organism evidence="12 13">
    <name type="scientific">Cyclotella atomus</name>
    <dbReference type="NCBI Taxonomy" id="382360"/>
    <lineage>
        <taxon>Eukaryota</taxon>
        <taxon>Sar</taxon>
        <taxon>Stramenopiles</taxon>
        <taxon>Ochrophyta</taxon>
        <taxon>Bacillariophyta</taxon>
        <taxon>Coscinodiscophyceae</taxon>
        <taxon>Thalassiosirophycidae</taxon>
        <taxon>Stephanodiscales</taxon>
        <taxon>Stephanodiscaceae</taxon>
        <taxon>Cyclotella</taxon>
    </lineage>
</organism>
<dbReference type="FunFam" id="3.30.420.10:FF:000016">
    <property type="entry name" value="Ribonuclease"/>
    <property type="match status" value="1"/>
</dbReference>
<dbReference type="Pfam" id="PF01351">
    <property type="entry name" value="RNase_HII"/>
    <property type="match status" value="1"/>
</dbReference>
<comment type="cofactor">
    <cofactor evidence="2">
        <name>Mg(2+)</name>
        <dbReference type="ChEBI" id="CHEBI:18420"/>
    </cofactor>
</comment>
<evidence type="ECO:0000256" key="9">
    <source>
        <dbReference type="RuleBase" id="RU003515"/>
    </source>
</evidence>
<dbReference type="SUPFAM" id="SSF53098">
    <property type="entry name" value="Ribonuclease H-like"/>
    <property type="match status" value="1"/>
</dbReference>
<dbReference type="GO" id="GO:0006259">
    <property type="term" value="P:DNA metabolic process"/>
    <property type="evidence" value="ECO:0007669"/>
    <property type="project" value="UniProtKB-ARBA"/>
</dbReference>
<evidence type="ECO:0000256" key="6">
    <source>
        <dbReference type="ARBA" id="ARBA00022759"/>
    </source>
</evidence>
<comment type="cofactor">
    <cofactor evidence="8">
        <name>Mn(2+)</name>
        <dbReference type="ChEBI" id="CHEBI:29035"/>
    </cofactor>
    <cofactor evidence="8">
        <name>Mg(2+)</name>
        <dbReference type="ChEBI" id="CHEBI:18420"/>
    </cofactor>
    <text evidence="8">Manganese or magnesium. Binds 1 divalent metal ion per monomer in the absence of substrate. May bind a second metal ion after substrate binding.</text>
</comment>
<dbReference type="PANTHER" id="PTHR10954:SF7">
    <property type="entry name" value="RIBONUCLEASE H2 SUBUNIT A"/>
    <property type="match status" value="1"/>
</dbReference>
<dbReference type="Proteomes" id="UP001530400">
    <property type="component" value="Unassembled WGS sequence"/>
</dbReference>